<dbReference type="OrthoDB" id="567075at2759"/>
<sequence>MEQGASTPRADWGSLPSLLLKHVGELMRKNGVDVLPVIKSARLVNSHWCLCASELVTELICSSQVPLEQMSVKIPSSFTRVQKLWFRQGVKPNVAPCAPHRRRATRGRCAPRPLNVSPPRAGATFEECCGGDHSLACLQELNYMTHLDIGRIKITDSDLEHLVGLTSLRRLDLRMCTLISDAGLAQVARMSSLTHLEISEGSLARVARLICPHLEVDPCEKRITNDGLLWLAQLTCLEHLRLQRLLDITAEGLAHLTTLTCLKYLGLLGLRYIESNSVVQVGALTGLEELEVDFCQNGVHLQGLHQLTGLQKLAIETCGRYLAAIGVLTNLKFLCIGDSMAQPLRDEVWLAVKKLEGLEHLRLQRIWSLPFQSWAHIGMLKSLKTLSFINDPDGSEDTTVPCEHLTGLECLDLNVNWNANGRMTRTLSGAELLTNLRCLGLSHNVQLSDEALLHVGELIGLKHLYLAGCWQITDAGVAHLTKLTALEVLNLSGCQKVTNRALVYVRELGALRHLSLSTHDGTTQGPFMLAEGLAALEQFDLYGVGYITDGIVAEVERLSFRMRMYLHDADGKRLMKTNG</sequence>
<evidence type="ECO:0000256" key="2">
    <source>
        <dbReference type="ARBA" id="ARBA00022737"/>
    </source>
</evidence>
<proteinExistence type="predicted"/>
<dbReference type="EMBL" id="CAJHUC010003001">
    <property type="protein sequence ID" value="CAD7705024.1"/>
    <property type="molecule type" value="Genomic_DNA"/>
</dbReference>
<dbReference type="SUPFAM" id="SSF52047">
    <property type="entry name" value="RNI-like"/>
    <property type="match status" value="1"/>
</dbReference>
<keyword evidence="5" id="KW-1185">Reference proteome</keyword>
<dbReference type="InterPro" id="IPR032675">
    <property type="entry name" value="LRR_dom_sf"/>
</dbReference>
<dbReference type="GO" id="GO:0031146">
    <property type="term" value="P:SCF-dependent proteasomal ubiquitin-dependent protein catabolic process"/>
    <property type="evidence" value="ECO:0007669"/>
    <property type="project" value="TreeGrafter"/>
</dbReference>
<protein>
    <recommendedName>
        <fullName evidence="3">Disease resistance R13L4/SHOC-2-like LRR domain-containing protein</fullName>
    </recommendedName>
</protein>
<keyword evidence="2" id="KW-0677">Repeat</keyword>
<organism evidence="4 5">
    <name type="scientific">Ostreobium quekettii</name>
    <dbReference type="NCBI Taxonomy" id="121088"/>
    <lineage>
        <taxon>Eukaryota</taxon>
        <taxon>Viridiplantae</taxon>
        <taxon>Chlorophyta</taxon>
        <taxon>core chlorophytes</taxon>
        <taxon>Ulvophyceae</taxon>
        <taxon>TCBD clade</taxon>
        <taxon>Bryopsidales</taxon>
        <taxon>Ostreobineae</taxon>
        <taxon>Ostreobiaceae</taxon>
        <taxon>Ostreobium</taxon>
    </lineage>
</organism>
<feature type="domain" description="Disease resistance R13L4/SHOC-2-like LRR" evidence="3">
    <location>
        <begin position="295"/>
        <end position="564"/>
    </location>
</feature>
<accession>A0A8S1JD43</accession>
<dbReference type="AlphaFoldDB" id="A0A8S1JD43"/>
<name>A0A8S1JD43_9CHLO</name>
<comment type="subcellular location">
    <subcellularLocation>
        <location evidence="1">Cytoplasm</location>
        <location evidence="1">Cytoskeleton</location>
        <location evidence="1">Cilium axoneme</location>
    </subcellularLocation>
</comment>
<dbReference type="SMART" id="SM00367">
    <property type="entry name" value="LRR_CC"/>
    <property type="match status" value="5"/>
</dbReference>
<evidence type="ECO:0000256" key="1">
    <source>
        <dbReference type="ARBA" id="ARBA00004430"/>
    </source>
</evidence>
<dbReference type="GO" id="GO:0005930">
    <property type="term" value="C:axoneme"/>
    <property type="evidence" value="ECO:0007669"/>
    <property type="project" value="UniProtKB-SubCell"/>
</dbReference>
<dbReference type="Proteomes" id="UP000708148">
    <property type="component" value="Unassembled WGS sequence"/>
</dbReference>
<evidence type="ECO:0000313" key="4">
    <source>
        <dbReference type="EMBL" id="CAD7705024.1"/>
    </source>
</evidence>
<gene>
    <name evidence="4" type="ORF">OSTQU699_LOCUS10379</name>
</gene>
<dbReference type="Pfam" id="PF23598">
    <property type="entry name" value="LRR_14"/>
    <property type="match status" value="1"/>
</dbReference>
<evidence type="ECO:0000313" key="5">
    <source>
        <dbReference type="Proteomes" id="UP000708148"/>
    </source>
</evidence>
<dbReference type="InterPro" id="IPR006553">
    <property type="entry name" value="Leu-rich_rpt_Cys-con_subtyp"/>
</dbReference>
<dbReference type="InterPro" id="IPR055414">
    <property type="entry name" value="LRR_R13L4/SHOC2-like"/>
</dbReference>
<dbReference type="GO" id="GO:0019005">
    <property type="term" value="C:SCF ubiquitin ligase complex"/>
    <property type="evidence" value="ECO:0007669"/>
    <property type="project" value="TreeGrafter"/>
</dbReference>
<dbReference type="PANTHER" id="PTHR13318">
    <property type="entry name" value="PARTNER OF PAIRED, ISOFORM B-RELATED"/>
    <property type="match status" value="1"/>
</dbReference>
<dbReference type="Gene3D" id="3.80.10.10">
    <property type="entry name" value="Ribonuclease Inhibitor"/>
    <property type="match status" value="3"/>
</dbReference>
<comment type="caution">
    <text evidence="4">The sequence shown here is derived from an EMBL/GenBank/DDBJ whole genome shotgun (WGS) entry which is preliminary data.</text>
</comment>
<reference evidence="4" key="1">
    <citation type="submission" date="2020-12" db="EMBL/GenBank/DDBJ databases">
        <authorList>
            <person name="Iha C."/>
        </authorList>
    </citation>
    <scope>NUCLEOTIDE SEQUENCE</scope>
</reference>
<evidence type="ECO:0000259" key="3">
    <source>
        <dbReference type="Pfam" id="PF23598"/>
    </source>
</evidence>